<feature type="modified residue" description="Phosphocysteine; by EIIA" evidence="7">
    <location>
        <position position="10"/>
    </location>
</feature>
<keyword evidence="3" id="KW-0762">Sugar transport</keyword>
<keyword evidence="10" id="KW-1185">Reference proteome</keyword>
<dbReference type="InterPro" id="IPR013012">
    <property type="entry name" value="PTS_EIIB_3"/>
</dbReference>
<dbReference type="Gene3D" id="3.40.50.2300">
    <property type="match status" value="1"/>
</dbReference>
<feature type="domain" description="PTS EIIB type-3" evidence="8">
    <location>
        <begin position="3"/>
        <end position="106"/>
    </location>
</feature>
<dbReference type="GO" id="GO:0016301">
    <property type="term" value="F:kinase activity"/>
    <property type="evidence" value="ECO:0007669"/>
    <property type="project" value="UniProtKB-KW"/>
</dbReference>
<dbReference type="SUPFAM" id="SSF52794">
    <property type="entry name" value="PTS system IIB component-like"/>
    <property type="match status" value="1"/>
</dbReference>
<sequence>MAEKTIMLVCAAGMSTSLLVSKMQKAAAAQGVDAEIFAVGAGEADAQLAKKSIDVLLLGPQVKYMKKQFEDKLAATSTKMDVINMQDYGMMNGEKVLKTALDLMGK</sequence>
<dbReference type="GO" id="GO:0008982">
    <property type="term" value="F:protein-N(PI)-phosphohistidine-sugar phosphotransferase activity"/>
    <property type="evidence" value="ECO:0007669"/>
    <property type="project" value="InterPro"/>
</dbReference>
<dbReference type="PANTHER" id="PTHR34581:SF2">
    <property type="entry name" value="PTS SYSTEM N,N'-DIACETYLCHITOBIOSE-SPECIFIC EIIB COMPONENT"/>
    <property type="match status" value="1"/>
</dbReference>
<proteinExistence type="predicted"/>
<dbReference type="Pfam" id="PF02302">
    <property type="entry name" value="PTS_IIB"/>
    <property type="match status" value="1"/>
</dbReference>
<gene>
    <name evidence="9" type="ORF">Tpal_1336</name>
</gene>
<dbReference type="InterPro" id="IPR051819">
    <property type="entry name" value="PTS_sugar-specific_EIIB"/>
</dbReference>
<keyword evidence="1" id="KW-0813">Transport</keyword>
<evidence type="ECO:0000256" key="5">
    <source>
        <dbReference type="ARBA" id="ARBA00022683"/>
    </source>
</evidence>
<evidence type="ECO:0000313" key="9">
    <source>
        <dbReference type="EMBL" id="CZQ90955.1"/>
    </source>
</evidence>
<evidence type="ECO:0000256" key="2">
    <source>
        <dbReference type="ARBA" id="ARBA00022553"/>
    </source>
</evidence>
<dbReference type="GO" id="GO:0009401">
    <property type="term" value="P:phosphoenolpyruvate-dependent sugar phosphotransferase system"/>
    <property type="evidence" value="ECO:0007669"/>
    <property type="project" value="UniProtKB-KW"/>
</dbReference>
<keyword evidence="5" id="KW-0598">Phosphotransferase system</keyword>
<dbReference type="OrthoDB" id="9808134at2"/>
<dbReference type="PANTHER" id="PTHR34581">
    <property type="entry name" value="PTS SYSTEM N,N'-DIACETYLCHITOBIOSE-SPECIFIC EIIB COMPONENT"/>
    <property type="match status" value="1"/>
</dbReference>
<keyword evidence="4 9" id="KW-0808">Transferase</keyword>
<dbReference type="InterPro" id="IPR003501">
    <property type="entry name" value="PTS_EIIB_2/3"/>
</dbReference>
<dbReference type="AlphaFoldDB" id="A0A143YJN2"/>
<accession>A0A143YJN2</accession>
<evidence type="ECO:0000256" key="7">
    <source>
        <dbReference type="PROSITE-ProRule" id="PRU00423"/>
    </source>
</evidence>
<dbReference type="PROSITE" id="PS51100">
    <property type="entry name" value="PTS_EIIB_TYPE_3"/>
    <property type="match status" value="1"/>
</dbReference>
<reference evidence="9 10" key="1">
    <citation type="submission" date="2016-02" db="EMBL/GenBank/DDBJ databases">
        <authorList>
            <person name="Wen L."/>
            <person name="He K."/>
            <person name="Yang H."/>
        </authorList>
    </citation>
    <scope>NUCLEOTIDE SEQUENCE [LARGE SCALE GENOMIC DNA]</scope>
    <source>
        <strain evidence="9">Trichococcus palustris</strain>
    </source>
</reference>
<evidence type="ECO:0000256" key="4">
    <source>
        <dbReference type="ARBA" id="ARBA00022679"/>
    </source>
</evidence>
<dbReference type="RefSeq" id="WP_087032747.1">
    <property type="nucleotide sequence ID" value="NZ_FJNE01000003.1"/>
</dbReference>
<keyword evidence="6" id="KW-0418">Kinase</keyword>
<dbReference type="EMBL" id="FJNE01000003">
    <property type="protein sequence ID" value="CZQ90955.1"/>
    <property type="molecule type" value="Genomic_DNA"/>
</dbReference>
<name>A0A143YJN2_9LACT</name>
<dbReference type="InterPro" id="IPR036095">
    <property type="entry name" value="PTS_EIIB-like_sf"/>
</dbReference>
<evidence type="ECO:0000256" key="6">
    <source>
        <dbReference type="ARBA" id="ARBA00022777"/>
    </source>
</evidence>
<evidence type="ECO:0000259" key="8">
    <source>
        <dbReference type="PROSITE" id="PS51100"/>
    </source>
</evidence>
<dbReference type="CDD" id="cd05564">
    <property type="entry name" value="PTS_IIB_chitobiose_lichenan"/>
    <property type="match status" value="1"/>
</dbReference>
<evidence type="ECO:0000256" key="3">
    <source>
        <dbReference type="ARBA" id="ARBA00022597"/>
    </source>
</evidence>
<organism evidence="9 10">
    <name type="scientific">Trichococcus palustris</name>
    <dbReference type="NCBI Taxonomy" id="140314"/>
    <lineage>
        <taxon>Bacteria</taxon>
        <taxon>Bacillati</taxon>
        <taxon>Bacillota</taxon>
        <taxon>Bacilli</taxon>
        <taxon>Lactobacillales</taxon>
        <taxon>Carnobacteriaceae</taxon>
        <taxon>Trichococcus</taxon>
    </lineage>
</organism>
<dbReference type="Proteomes" id="UP000242754">
    <property type="component" value="Unassembled WGS sequence"/>
</dbReference>
<protein>
    <submittedName>
        <fullName evidence="9">Phosphotransferase system eiib component type 2/3</fullName>
    </submittedName>
</protein>
<evidence type="ECO:0000313" key="10">
    <source>
        <dbReference type="Proteomes" id="UP000242754"/>
    </source>
</evidence>
<evidence type="ECO:0000256" key="1">
    <source>
        <dbReference type="ARBA" id="ARBA00022448"/>
    </source>
</evidence>
<keyword evidence="2" id="KW-0597">Phosphoprotein</keyword>